<dbReference type="Proteomes" id="UP000598146">
    <property type="component" value="Unassembled WGS sequence"/>
</dbReference>
<evidence type="ECO:0008006" key="3">
    <source>
        <dbReference type="Google" id="ProtNLM"/>
    </source>
</evidence>
<evidence type="ECO:0000313" key="2">
    <source>
        <dbReference type="Proteomes" id="UP000598146"/>
    </source>
</evidence>
<evidence type="ECO:0000313" key="1">
    <source>
        <dbReference type="EMBL" id="MBG0565670.1"/>
    </source>
</evidence>
<accession>A0A931C924</accession>
<dbReference type="EMBL" id="JADQTO010000016">
    <property type="protein sequence ID" value="MBG0565670.1"/>
    <property type="molecule type" value="Genomic_DNA"/>
</dbReference>
<sequence>MVYLPCGPVPVGAGEVAVDVWPTRDGRKALLVYSALDRLVDSCGPEQPWAVLPATALEQLRVSIGFELVFLDLEIPEEHRRSGSAG</sequence>
<dbReference type="InterPro" id="IPR049975">
    <property type="entry name" value="SAV_915-like_dom"/>
</dbReference>
<dbReference type="NCBIfam" id="NF042914">
    <property type="entry name" value="SAV915_dom"/>
    <property type="match status" value="1"/>
</dbReference>
<comment type="caution">
    <text evidence="1">The sequence shown here is derived from an EMBL/GenBank/DDBJ whole genome shotgun (WGS) entry which is preliminary data.</text>
</comment>
<keyword evidence="2" id="KW-1185">Reference proteome</keyword>
<protein>
    <recommendedName>
        <fullName evidence="3">SseB protein N-terminal domain-containing protein</fullName>
    </recommendedName>
</protein>
<name>A0A931C924_9ACTN</name>
<dbReference type="AlphaFoldDB" id="A0A931C924"/>
<proteinExistence type="predicted"/>
<reference evidence="1" key="1">
    <citation type="submission" date="2020-11" db="EMBL/GenBank/DDBJ databases">
        <title>Isolation and identification of active actinomycetes.</title>
        <authorList>
            <person name="Sun X."/>
        </authorList>
    </citation>
    <scope>NUCLEOTIDE SEQUENCE</scope>
    <source>
        <strain evidence="1">NEAU-A11</strain>
    </source>
</reference>
<gene>
    <name evidence="1" type="ORF">I4J89_29890</name>
</gene>
<organism evidence="1 2">
    <name type="scientific">Actinoplanes aureus</name>
    <dbReference type="NCBI Taxonomy" id="2792083"/>
    <lineage>
        <taxon>Bacteria</taxon>
        <taxon>Bacillati</taxon>
        <taxon>Actinomycetota</taxon>
        <taxon>Actinomycetes</taxon>
        <taxon>Micromonosporales</taxon>
        <taxon>Micromonosporaceae</taxon>
        <taxon>Actinoplanes</taxon>
    </lineage>
</organism>